<evidence type="ECO:0000256" key="1">
    <source>
        <dbReference type="ARBA" id="ARBA00004127"/>
    </source>
</evidence>
<comment type="subcellular location">
    <subcellularLocation>
        <location evidence="8">Cell membrane</location>
        <topology evidence="8">Multi-pass membrane protein</topology>
    </subcellularLocation>
    <subcellularLocation>
        <location evidence="1">Endomembrane system</location>
        <topology evidence="1">Multi-pass membrane protein</topology>
    </subcellularLocation>
</comment>
<dbReference type="Proteomes" id="UP000239735">
    <property type="component" value="Unassembled WGS sequence"/>
</dbReference>
<evidence type="ECO:0000256" key="8">
    <source>
        <dbReference type="RuleBase" id="RU362101"/>
    </source>
</evidence>
<evidence type="ECO:0000256" key="7">
    <source>
        <dbReference type="ARBA" id="ARBA00023136"/>
    </source>
</evidence>
<comment type="similarity">
    <text evidence="2 8">Belongs to the NiCoT transporter (TC 2.A.52) family.</text>
</comment>
<feature type="transmembrane region" description="Helical" evidence="8">
    <location>
        <begin position="234"/>
        <end position="258"/>
    </location>
</feature>
<dbReference type="InterPro" id="IPR011541">
    <property type="entry name" value="Ni/Co_transpt_high_affinity"/>
</dbReference>
<evidence type="ECO:0000256" key="2">
    <source>
        <dbReference type="ARBA" id="ARBA00010892"/>
    </source>
</evidence>
<dbReference type="AlphaFoldDB" id="A0A2N9MAH9"/>
<evidence type="ECO:0000256" key="5">
    <source>
        <dbReference type="ARBA" id="ARBA00022692"/>
    </source>
</evidence>
<gene>
    <name evidence="9" type="primary">hoxN</name>
    <name evidence="9" type="ORF">SBA5_980018</name>
</gene>
<organism evidence="9 10">
    <name type="scientific">Candidatus Sulfuritelmatomonas gaucii</name>
    <dbReference type="NCBI Taxonomy" id="2043161"/>
    <lineage>
        <taxon>Bacteria</taxon>
        <taxon>Pseudomonadati</taxon>
        <taxon>Acidobacteriota</taxon>
        <taxon>Terriglobia</taxon>
        <taxon>Terriglobales</taxon>
        <taxon>Acidobacteriaceae</taxon>
        <taxon>Candidatus Sulfuritelmatomonas</taxon>
    </lineage>
</organism>
<name>A0A2N9MAH9_9BACT</name>
<protein>
    <recommendedName>
        <fullName evidence="8">Nickel/cobalt efflux system</fullName>
    </recommendedName>
</protein>
<dbReference type="NCBIfam" id="TIGR00802">
    <property type="entry name" value="nico"/>
    <property type="match status" value="1"/>
</dbReference>
<dbReference type="PANTHER" id="PTHR31611">
    <property type="entry name" value="HIGH-AFFINITY NICKEL TRANSPORT PROTEIN NIC1"/>
    <property type="match status" value="1"/>
</dbReference>
<sequence>MLLQSAYVLLRQAVSVAVRGALAMSDLAAMSQTAPARRPALRSLFDDAPGNVRGKVVGIYAILFTLNAGAWLWAAIAFRHFPLLLGTGLLAYSFGLRHAVDADHIAAIDNVTRKLMQEGKWPVGVGFMFSLGHSTIVFLGTAGIAATALALQHRMDGARIVGGVIGTLVSSIFLFGIAAVNLIVLVSIYRAFTRVRNGAPYVDEDFDMLLANRGFLARLFRPMFALIRRSWHMYPLGVLFGLGFDTATEIGLLAISAAEASKGLPLWSILAFPALFAAGMSLIDTTDNILMLGAYGWAFIRPVRKLYYNITITFVSVVVALVVGGIEALGLLAGHFHLNGVFWNLVVRLNGNFATLGYVIVGFFALSWIVSIAIYKWRRLDDLELGVSP</sequence>
<evidence type="ECO:0000256" key="4">
    <source>
        <dbReference type="ARBA" id="ARBA00022596"/>
    </source>
</evidence>
<dbReference type="GO" id="GO:0012505">
    <property type="term" value="C:endomembrane system"/>
    <property type="evidence" value="ECO:0007669"/>
    <property type="project" value="UniProtKB-SubCell"/>
</dbReference>
<feature type="transmembrane region" description="Helical" evidence="8">
    <location>
        <begin position="163"/>
        <end position="189"/>
    </location>
</feature>
<keyword evidence="7 8" id="KW-0472">Membrane</keyword>
<feature type="transmembrane region" description="Helical" evidence="8">
    <location>
        <begin position="353"/>
        <end position="375"/>
    </location>
</feature>
<evidence type="ECO:0000256" key="6">
    <source>
        <dbReference type="ARBA" id="ARBA00022989"/>
    </source>
</evidence>
<dbReference type="GO" id="GO:0005886">
    <property type="term" value="C:plasma membrane"/>
    <property type="evidence" value="ECO:0007669"/>
    <property type="project" value="UniProtKB-SubCell"/>
</dbReference>
<proteinExistence type="inferred from homology"/>
<keyword evidence="6 8" id="KW-1133">Transmembrane helix</keyword>
<feature type="transmembrane region" description="Helical" evidence="8">
    <location>
        <begin position="52"/>
        <end position="74"/>
    </location>
</feature>
<dbReference type="InterPro" id="IPR004688">
    <property type="entry name" value="Ni/Co_transpt"/>
</dbReference>
<evidence type="ECO:0000313" key="9">
    <source>
        <dbReference type="EMBL" id="SPE32448.1"/>
    </source>
</evidence>
<accession>A0A2N9MAH9</accession>
<dbReference type="Pfam" id="PF03824">
    <property type="entry name" value="NicO"/>
    <property type="match status" value="1"/>
</dbReference>
<keyword evidence="5 8" id="KW-0812">Transmembrane</keyword>
<reference evidence="10" key="1">
    <citation type="submission" date="2018-02" db="EMBL/GenBank/DDBJ databases">
        <authorList>
            <person name="Hausmann B."/>
        </authorList>
    </citation>
    <scope>NUCLEOTIDE SEQUENCE [LARGE SCALE GENOMIC DNA]</scope>
    <source>
        <strain evidence="10">Peat soil MAG SbA5</strain>
    </source>
</reference>
<dbReference type="PANTHER" id="PTHR31611:SF0">
    <property type="entry name" value="HIGH-AFFINITY NICKEL TRANSPORT PROTEIN NIC1"/>
    <property type="match status" value="1"/>
</dbReference>
<evidence type="ECO:0000256" key="3">
    <source>
        <dbReference type="ARBA" id="ARBA00022448"/>
    </source>
</evidence>
<keyword evidence="4" id="KW-0533">Nickel</keyword>
<evidence type="ECO:0000313" key="10">
    <source>
        <dbReference type="Proteomes" id="UP000239735"/>
    </source>
</evidence>
<feature type="transmembrane region" description="Helical" evidence="8">
    <location>
        <begin position="306"/>
        <end position="333"/>
    </location>
</feature>
<keyword evidence="3 8" id="KW-0813">Transport</keyword>
<feature type="transmembrane region" description="Helical" evidence="8">
    <location>
        <begin position="264"/>
        <end position="285"/>
    </location>
</feature>
<dbReference type="EMBL" id="OKRB01000161">
    <property type="protein sequence ID" value="SPE32448.1"/>
    <property type="molecule type" value="Genomic_DNA"/>
</dbReference>
<feature type="transmembrane region" description="Helical" evidence="8">
    <location>
        <begin position="125"/>
        <end position="151"/>
    </location>
</feature>
<dbReference type="GO" id="GO:0015099">
    <property type="term" value="F:nickel cation transmembrane transporter activity"/>
    <property type="evidence" value="ECO:0007669"/>
    <property type="project" value="UniProtKB-UniRule"/>
</dbReference>